<dbReference type="EC" id="1.-.-.-" evidence="3"/>
<evidence type="ECO:0000313" key="4">
    <source>
        <dbReference type="Proteomes" id="UP000315750"/>
    </source>
</evidence>
<dbReference type="GO" id="GO:0016616">
    <property type="term" value="F:oxidoreductase activity, acting on the CH-OH group of donors, NAD or NADP as acceptor"/>
    <property type="evidence" value="ECO:0007669"/>
    <property type="project" value="TreeGrafter"/>
</dbReference>
<evidence type="ECO:0000256" key="1">
    <source>
        <dbReference type="ARBA" id="ARBA00006484"/>
    </source>
</evidence>
<dbReference type="InterPro" id="IPR020904">
    <property type="entry name" value="Sc_DH/Rdtase_CS"/>
</dbReference>
<dbReference type="EMBL" id="CP036278">
    <property type="protein sequence ID" value="QDU56324.1"/>
    <property type="molecule type" value="Genomic_DNA"/>
</dbReference>
<keyword evidence="4" id="KW-1185">Reference proteome</keyword>
<accession>A0A518ANM4</accession>
<proteinExistence type="inferred from homology"/>
<dbReference type="PANTHER" id="PTHR42760:SF115">
    <property type="entry name" value="3-OXOACYL-[ACYL-CARRIER-PROTEIN] REDUCTASE FABG"/>
    <property type="match status" value="1"/>
</dbReference>
<dbReference type="PANTHER" id="PTHR42760">
    <property type="entry name" value="SHORT-CHAIN DEHYDROGENASES/REDUCTASES FAMILY MEMBER"/>
    <property type="match status" value="1"/>
</dbReference>
<sequence>MTYLEKLFSFEGQVAVVIGGTGVLCGEMAAGLAKAGAHVVVAGRSEERGMARVEAIASAGGKASFAAVDAMSKESIQELCDKVVKDQGQVDAVINGAGVNSATPYFNIEEDEFDRIIKSNLGGTHYSCQVFGKQMIDSGRGGSILNIGSVTSFLPLSKVFSYAASKAAVLNLTQNVAREFATQGVRVNCLCPGFFPAEQNRKILSEDRVADIMRHTPMKRFGEPEELMGATLLLLHRTAGSFITGEAVYVDGGFTSMTI</sequence>
<dbReference type="FunFam" id="3.40.50.720:FF:000084">
    <property type="entry name" value="Short-chain dehydrogenase reductase"/>
    <property type="match status" value="1"/>
</dbReference>
<reference evidence="3 4" key="1">
    <citation type="submission" date="2019-02" db="EMBL/GenBank/DDBJ databases">
        <title>Deep-cultivation of Planctomycetes and their phenomic and genomic characterization uncovers novel biology.</title>
        <authorList>
            <person name="Wiegand S."/>
            <person name="Jogler M."/>
            <person name="Boedeker C."/>
            <person name="Pinto D."/>
            <person name="Vollmers J."/>
            <person name="Rivas-Marin E."/>
            <person name="Kohn T."/>
            <person name="Peeters S.H."/>
            <person name="Heuer A."/>
            <person name="Rast P."/>
            <person name="Oberbeckmann S."/>
            <person name="Bunk B."/>
            <person name="Jeske O."/>
            <person name="Meyerdierks A."/>
            <person name="Storesund J.E."/>
            <person name="Kallscheuer N."/>
            <person name="Luecker S."/>
            <person name="Lage O.M."/>
            <person name="Pohl T."/>
            <person name="Merkel B.J."/>
            <person name="Hornburger P."/>
            <person name="Mueller R.-W."/>
            <person name="Bruemmer F."/>
            <person name="Labrenz M."/>
            <person name="Spormann A.M."/>
            <person name="Op den Camp H."/>
            <person name="Overmann J."/>
            <person name="Amann R."/>
            <person name="Jetten M.S.M."/>
            <person name="Mascher T."/>
            <person name="Medema M.H."/>
            <person name="Devos D.P."/>
            <person name="Kaster A.-K."/>
            <person name="Ovreas L."/>
            <person name="Rohde M."/>
            <person name="Galperin M.Y."/>
            <person name="Jogler C."/>
        </authorList>
    </citation>
    <scope>NUCLEOTIDE SEQUENCE [LARGE SCALE GENOMIC DNA]</scope>
    <source>
        <strain evidence="3 4">Pan181</strain>
    </source>
</reference>
<dbReference type="OrthoDB" id="9803333at2"/>
<dbReference type="PRINTS" id="PR00080">
    <property type="entry name" value="SDRFAMILY"/>
</dbReference>
<dbReference type="PRINTS" id="PR00081">
    <property type="entry name" value="GDHRDH"/>
</dbReference>
<dbReference type="RefSeq" id="WP_145247086.1">
    <property type="nucleotide sequence ID" value="NZ_CP036278.1"/>
</dbReference>
<dbReference type="KEGG" id="amuc:Pan181_25330"/>
<comment type="similarity">
    <text evidence="1">Belongs to the short-chain dehydrogenases/reductases (SDR) family.</text>
</comment>
<keyword evidence="2 3" id="KW-0560">Oxidoreductase</keyword>
<protein>
    <submittedName>
        <fullName evidence="3">Putative oxidoreductase UxuB</fullName>
        <ecNumber evidence="3">1.-.-.-</ecNumber>
    </submittedName>
</protein>
<dbReference type="Gene3D" id="3.40.50.720">
    <property type="entry name" value="NAD(P)-binding Rossmann-like Domain"/>
    <property type="match status" value="1"/>
</dbReference>
<name>A0A518ANM4_9BACT</name>
<gene>
    <name evidence="3" type="primary">uxuB</name>
    <name evidence="3" type="ORF">Pan181_25330</name>
</gene>
<dbReference type="InterPro" id="IPR036291">
    <property type="entry name" value="NAD(P)-bd_dom_sf"/>
</dbReference>
<dbReference type="Proteomes" id="UP000315750">
    <property type="component" value="Chromosome"/>
</dbReference>
<dbReference type="Pfam" id="PF13561">
    <property type="entry name" value="adh_short_C2"/>
    <property type="match status" value="1"/>
</dbReference>
<dbReference type="InterPro" id="IPR002347">
    <property type="entry name" value="SDR_fam"/>
</dbReference>
<evidence type="ECO:0000313" key="3">
    <source>
        <dbReference type="EMBL" id="QDU56324.1"/>
    </source>
</evidence>
<dbReference type="AlphaFoldDB" id="A0A518ANM4"/>
<dbReference type="PROSITE" id="PS00061">
    <property type="entry name" value="ADH_SHORT"/>
    <property type="match status" value="1"/>
</dbReference>
<dbReference type="SUPFAM" id="SSF51735">
    <property type="entry name" value="NAD(P)-binding Rossmann-fold domains"/>
    <property type="match status" value="1"/>
</dbReference>
<evidence type="ECO:0000256" key="2">
    <source>
        <dbReference type="ARBA" id="ARBA00023002"/>
    </source>
</evidence>
<organism evidence="3 4">
    <name type="scientific">Aeoliella mucimassa</name>
    <dbReference type="NCBI Taxonomy" id="2527972"/>
    <lineage>
        <taxon>Bacteria</taxon>
        <taxon>Pseudomonadati</taxon>
        <taxon>Planctomycetota</taxon>
        <taxon>Planctomycetia</taxon>
        <taxon>Pirellulales</taxon>
        <taxon>Lacipirellulaceae</taxon>
        <taxon>Aeoliella</taxon>
    </lineage>
</organism>